<evidence type="ECO:0000259" key="1">
    <source>
        <dbReference type="Pfam" id="PF12706"/>
    </source>
</evidence>
<dbReference type="PANTHER" id="PTHR42663">
    <property type="entry name" value="HYDROLASE C777.06C-RELATED-RELATED"/>
    <property type="match status" value="1"/>
</dbReference>
<dbReference type="Pfam" id="PF12706">
    <property type="entry name" value="Lactamase_B_2"/>
    <property type="match status" value="1"/>
</dbReference>
<dbReference type="STRING" id="318464.IO99_02785"/>
<dbReference type="PANTHER" id="PTHR42663:SF6">
    <property type="entry name" value="HYDROLASE C777.06C-RELATED"/>
    <property type="match status" value="1"/>
</dbReference>
<sequence length="280" mass="32296">MNFKIIGSGGCVTLPKPLCCCRVCMEARKKGNPYARFGCSLYLEEAKLLIDTPEDISQSLNYGEIKEIDRVLYSHMDPDHTLGMRVFEQLRLNWLNISQGIECENPIEVIAMDHVMEDLNSIRSKHGSYFDYYEKIRNLIKRHVVNDSIQIGEIKITLIKAESATVFVFEEGEKKLIYAPCDVKPFPVNGIFKDADVMIIGNTVIGDVLKGDFKLEEDNPLREELFVMDEIVELKNKYNIKKVIMTHLEEDWGKSYDDYLELENHYEDISFAYDGMVIEL</sequence>
<dbReference type="Gene3D" id="3.60.15.10">
    <property type="entry name" value="Ribonuclease Z/Hydroxyacylglutathione hydrolase-like"/>
    <property type="match status" value="1"/>
</dbReference>
<feature type="domain" description="Metallo-beta-lactamase" evidence="1">
    <location>
        <begin position="48"/>
        <end position="247"/>
    </location>
</feature>
<comment type="caution">
    <text evidence="2">The sequence shown here is derived from an EMBL/GenBank/DDBJ whole genome shotgun (WGS) entry which is preliminary data.</text>
</comment>
<dbReference type="SUPFAM" id="SSF56281">
    <property type="entry name" value="Metallo-hydrolase/oxidoreductase"/>
    <property type="match status" value="1"/>
</dbReference>
<keyword evidence="3" id="KW-1185">Reference proteome</keyword>
<proteinExistence type="predicted"/>
<dbReference type="RefSeq" id="WP_035129881.1">
    <property type="nucleotide sequence ID" value="NZ_JPMD01000003.1"/>
</dbReference>
<protein>
    <recommendedName>
        <fullName evidence="1">Metallo-beta-lactamase domain-containing protein</fullName>
    </recommendedName>
</protein>
<dbReference type="InterPro" id="IPR001279">
    <property type="entry name" value="Metallo-B-lactamas"/>
</dbReference>
<dbReference type="EMBL" id="JPMD01000003">
    <property type="protein sequence ID" value="KEZ88350.1"/>
    <property type="molecule type" value="Genomic_DNA"/>
</dbReference>
<dbReference type="Proteomes" id="UP000028542">
    <property type="component" value="Unassembled WGS sequence"/>
</dbReference>
<gene>
    <name evidence="2" type="ORF">IO99_02785</name>
</gene>
<name>A0A084JHB6_9CLOT</name>
<evidence type="ECO:0000313" key="2">
    <source>
        <dbReference type="EMBL" id="KEZ88350.1"/>
    </source>
</evidence>
<dbReference type="eggNOG" id="COG1235">
    <property type="taxonomic scope" value="Bacteria"/>
</dbReference>
<evidence type="ECO:0000313" key="3">
    <source>
        <dbReference type="Proteomes" id="UP000028542"/>
    </source>
</evidence>
<organism evidence="2 3">
    <name type="scientific">Clostridium sulfidigenes</name>
    <dbReference type="NCBI Taxonomy" id="318464"/>
    <lineage>
        <taxon>Bacteria</taxon>
        <taxon>Bacillati</taxon>
        <taxon>Bacillota</taxon>
        <taxon>Clostridia</taxon>
        <taxon>Eubacteriales</taxon>
        <taxon>Clostridiaceae</taxon>
        <taxon>Clostridium</taxon>
    </lineage>
</organism>
<dbReference type="InterPro" id="IPR036866">
    <property type="entry name" value="RibonucZ/Hydroxyglut_hydro"/>
</dbReference>
<accession>A0A084JHB6</accession>
<reference evidence="2 3" key="1">
    <citation type="submission" date="2014-07" db="EMBL/GenBank/DDBJ databases">
        <title>Draft genome of Clostridium sulfidigenes 113A isolated from sediments associated with methane hydrate from Krishna Godavari basin.</title>
        <authorList>
            <person name="Honkalas V.S."/>
            <person name="Dabir A.P."/>
            <person name="Arora P."/>
            <person name="Dhakephalkar P.K."/>
        </authorList>
    </citation>
    <scope>NUCLEOTIDE SEQUENCE [LARGE SCALE GENOMIC DNA]</scope>
    <source>
        <strain evidence="2 3">113A</strain>
    </source>
</reference>
<dbReference type="AlphaFoldDB" id="A0A084JHB6"/>